<keyword evidence="3" id="KW-1185">Reference proteome</keyword>
<feature type="region of interest" description="Disordered" evidence="1">
    <location>
        <begin position="67"/>
        <end position="113"/>
    </location>
</feature>
<gene>
    <name evidence="2" type="ORF">J416_02504</name>
</gene>
<evidence type="ECO:0000313" key="2">
    <source>
        <dbReference type="EMBL" id="ENH97987.1"/>
    </source>
</evidence>
<protein>
    <submittedName>
        <fullName evidence="2">Uncharacterized protein</fullName>
    </submittedName>
</protein>
<dbReference type="AlphaFoldDB" id="N4WPE4"/>
<evidence type="ECO:0000313" key="3">
    <source>
        <dbReference type="Proteomes" id="UP000012283"/>
    </source>
</evidence>
<comment type="caution">
    <text evidence="2">The sequence shown here is derived from an EMBL/GenBank/DDBJ whole genome shotgun (WGS) entry which is preliminary data.</text>
</comment>
<sequence length="113" mass="11683">MSNRHDHNRKNHKHNDCFPGINIVNDTDREVAIGKKGVAAGDFADVAVVGKNGAAAAGFTPEAAAVGKDGSAQVADPQSAQATNRGNAASQPQDRFNQGTESGRGDLNQDASQ</sequence>
<name>N4WPE4_9BACI</name>
<proteinExistence type="predicted"/>
<dbReference type="PATRIC" id="fig|1308866.3.peg.507"/>
<evidence type="ECO:0000256" key="1">
    <source>
        <dbReference type="SAM" id="MobiDB-lite"/>
    </source>
</evidence>
<feature type="compositionally biased region" description="Basic residues" evidence="1">
    <location>
        <begin position="1"/>
        <end position="13"/>
    </location>
</feature>
<feature type="compositionally biased region" description="Polar residues" evidence="1">
    <location>
        <begin position="76"/>
        <end position="101"/>
    </location>
</feature>
<reference evidence="2 3" key="1">
    <citation type="submission" date="2013-03" db="EMBL/GenBank/DDBJ databases">
        <title>Draft genome sequence of Gracibacillus halophilus YIM-C55.5, a moderately halophilic and thermophilic organism from the Xiaochaidamu salt lake.</title>
        <authorList>
            <person name="Sugumar T."/>
            <person name="Polireddy D.R."/>
            <person name="Antony A."/>
            <person name="Madhava Y.R."/>
            <person name="Sivakumar N."/>
        </authorList>
    </citation>
    <scope>NUCLEOTIDE SEQUENCE [LARGE SCALE GENOMIC DNA]</scope>
    <source>
        <strain evidence="2 3">YIM-C55.5</strain>
    </source>
</reference>
<accession>N4WPE4</accession>
<dbReference type="EMBL" id="APML01000008">
    <property type="protein sequence ID" value="ENH97987.1"/>
    <property type="molecule type" value="Genomic_DNA"/>
</dbReference>
<organism evidence="2 3">
    <name type="scientific">Gracilibacillus halophilus YIM-C55.5</name>
    <dbReference type="NCBI Taxonomy" id="1308866"/>
    <lineage>
        <taxon>Bacteria</taxon>
        <taxon>Bacillati</taxon>
        <taxon>Bacillota</taxon>
        <taxon>Bacilli</taxon>
        <taxon>Bacillales</taxon>
        <taxon>Bacillaceae</taxon>
        <taxon>Gracilibacillus</taxon>
    </lineage>
</organism>
<dbReference type="RefSeq" id="WP_003463984.1">
    <property type="nucleotide sequence ID" value="NZ_APML01000008.1"/>
</dbReference>
<feature type="region of interest" description="Disordered" evidence="1">
    <location>
        <begin position="1"/>
        <end position="20"/>
    </location>
</feature>
<dbReference type="Proteomes" id="UP000012283">
    <property type="component" value="Unassembled WGS sequence"/>
</dbReference>